<evidence type="ECO:0000313" key="1">
    <source>
        <dbReference type="EMBL" id="KAH6934406.1"/>
    </source>
</evidence>
<protein>
    <submittedName>
        <fullName evidence="1">Uncharacterized protein</fullName>
    </submittedName>
</protein>
<keyword evidence="2" id="KW-1185">Reference proteome</keyword>
<gene>
    <name evidence="1" type="ORF">HPB50_024166</name>
</gene>
<name>A0ACB7SK37_HYAAI</name>
<dbReference type="Proteomes" id="UP000821845">
    <property type="component" value="Chromosome 4"/>
</dbReference>
<sequence length="128" mass="14078">MNKEMDVEPEAPYETPDETATEVPATPAKWSRSDTTDEKLEGSVQCLEPQWMVMRSARAKKTHHSTKVIITYQRRAGGDAVTNATGVAGFRSSCSADADARPGDCSCEGYWDDKNVVSWAHGARRKAQ</sequence>
<proteinExistence type="predicted"/>
<accession>A0ACB7SK37</accession>
<reference evidence="1" key="1">
    <citation type="submission" date="2020-05" db="EMBL/GenBank/DDBJ databases">
        <title>Large-scale comparative analyses of tick genomes elucidate their genetic diversity and vector capacities.</title>
        <authorList>
            <person name="Jia N."/>
            <person name="Wang J."/>
            <person name="Shi W."/>
            <person name="Du L."/>
            <person name="Sun Y."/>
            <person name="Zhan W."/>
            <person name="Jiang J."/>
            <person name="Wang Q."/>
            <person name="Zhang B."/>
            <person name="Ji P."/>
            <person name="Sakyi L.B."/>
            <person name="Cui X."/>
            <person name="Yuan T."/>
            <person name="Jiang B."/>
            <person name="Yang W."/>
            <person name="Lam T.T.-Y."/>
            <person name="Chang Q."/>
            <person name="Ding S."/>
            <person name="Wang X."/>
            <person name="Zhu J."/>
            <person name="Ruan X."/>
            <person name="Zhao L."/>
            <person name="Wei J."/>
            <person name="Que T."/>
            <person name="Du C."/>
            <person name="Cheng J."/>
            <person name="Dai P."/>
            <person name="Han X."/>
            <person name="Huang E."/>
            <person name="Gao Y."/>
            <person name="Liu J."/>
            <person name="Shao H."/>
            <person name="Ye R."/>
            <person name="Li L."/>
            <person name="Wei W."/>
            <person name="Wang X."/>
            <person name="Wang C."/>
            <person name="Yang T."/>
            <person name="Huo Q."/>
            <person name="Li W."/>
            <person name="Guo W."/>
            <person name="Chen H."/>
            <person name="Zhou L."/>
            <person name="Ni X."/>
            <person name="Tian J."/>
            <person name="Zhou Y."/>
            <person name="Sheng Y."/>
            <person name="Liu T."/>
            <person name="Pan Y."/>
            <person name="Xia L."/>
            <person name="Li J."/>
            <person name="Zhao F."/>
            <person name="Cao W."/>
        </authorList>
    </citation>
    <scope>NUCLEOTIDE SEQUENCE</scope>
    <source>
        <strain evidence="1">Hyas-2018</strain>
    </source>
</reference>
<comment type="caution">
    <text evidence="1">The sequence shown here is derived from an EMBL/GenBank/DDBJ whole genome shotgun (WGS) entry which is preliminary data.</text>
</comment>
<dbReference type="EMBL" id="CM023484">
    <property type="protein sequence ID" value="KAH6934406.1"/>
    <property type="molecule type" value="Genomic_DNA"/>
</dbReference>
<evidence type="ECO:0000313" key="2">
    <source>
        <dbReference type="Proteomes" id="UP000821845"/>
    </source>
</evidence>
<organism evidence="1 2">
    <name type="scientific">Hyalomma asiaticum</name>
    <name type="common">Tick</name>
    <dbReference type="NCBI Taxonomy" id="266040"/>
    <lineage>
        <taxon>Eukaryota</taxon>
        <taxon>Metazoa</taxon>
        <taxon>Ecdysozoa</taxon>
        <taxon>Arthropoda</taxon>
        <taxon>Chelicerata</taxon>
        <taxon>Arachnida</taxon>
        <taxon>Acari</taxon>
        <taxon>Parasitiformes</taxon>
        <taxon>Ixodida</taxon>
        <taxon>Ixodoidea</taxon>
        <taxon>Ixodidae</taxon>
        <taxon>Hyalomminae</taxon>
        <taxon>Hyalomma</taxon>
    </lineage>
</organism>